<feature type="compositionally biased region" description="Acidic residues" evidence="1">
    <location>
        <begin position="212"/>
        <end position="221"/>
    </location>
</feature>
<proteinExistence type="predicted"/>
<feature type="compositionally biased region" description="Low complexity" evidence="1">
    <location>
        <begin position="138"/>
        <end position="148"/>
    </location>
</feature>
<reference evidence="2 3" key="1">
    <citation type="submission" date="2024-02" db="EMBL/GenBank/DDBJ databases">
        <title>De novo assembly and annotation of 12 fungi associated with fruit tree decline syndrome in Ontario, Canada.</title>
        <authorList>
            <person name="Sulman M."/>
            <person name="Ellouze W."/>
            <person name="Ilyukhin E."/>
        </authorList>
    </citation>
    <scope>NUCLEOTIDE SEQUENCE [LARGE SCALE GENOMIC DNA]</scope>
    <source>
        <strain evidence="2 3">FDS-637</strain>
    </source>
</reference>
<feature type="region of interest" description="Disordered" evidence="1">
    <location>
        <begin position="356"/>
        <end position="395"/>
    </location>
</feature>
<dbReference type="EMBL" id="JAJVCZ030000008">
    <property type="protein sequence ID" value="KAL0257345.1"/>
    <property type="molecule type" value="Genomic_DNA"/>
</dbReference>
<name>A0ABR3C9R0_9PEZI</name>
<dbReference type="RefSeq" id="XP_066630374.1">
    <property type="nucleotide sequence ID" value="XM_066779570.1"/>
</dbReference>
<organism evidence="2 3">
    <name type="scientific">Diplodia seriata</name>
    <dbReference type="NCBI Taxonomy" id="420778"/>
    <lineage>
        <taxon>Eukaryota</taxon>
        <taxon>Fungi</taxon>
        <taxon>Dikarya</taxon>
        <taxon>Ascomycota</taxon>
        <taxon>Pezizomycotina</taxon>
        <taxon>Dothideomycetes</taxon>
        <taxon>Dothideomycetes incertae sedis</taxon>
        <taxon>Botryosphaeriales</taxon>
        <taxon>Botryosphaeriaceae</taxon>
        <taxon>Diplodia</taxon>
    </lineage>
</organism>
<dbReference type="GeneID" id="92012241"/>
<evidence type="ECO:0000313" key="2">
    <source>
        <dbReference type="EMBL" id="KAL0257345.1"/>
    </source>
</evidence>
<feature type="region of interest" description="Disordered" evidence="1">
    <location>
        <begin position="104"/>
        <end position="123"/>
    </location>
</feature>
<feature type="region of interest" description="Disordered" evidence="1">
    <location>
        <begin position="1"/>
        <end position="24"/>
    </location>
</feature>
<gene>
    <name evidence="2" type="ORF">SLS55_008156</name>
</gene>
<comment type="caution">
    <text evidence="2">The sequence shown here is derived from an EMBL/GenBank/DDBJ whole genome shotgun (WGS) entry which is preliminary data.</text>
</comment>
<evidence type="ECO:0000313" key="3">
    <source>
        <dbReference type="Proteomes" id="UP001430584"/>
    </source>
</evidence>
<accession>A0ABR3C9R0</accession>
<feature type="compositionally biased region" description="Basic and acidic residues" evidence="1">
    <location>
        <begin position="46"/>
        <end position="63"/>
    </location>
</feature>
<protein>
    <submittedName>
        <fullName evidence="2">Uncharacterized protein</fullName>
    </submittedName>
</protein>
<dbReference type="Proteomes" id="UP001430584">
    <property type="component" value="Unassembled WGS sequence"/>
</dbReference>
<keyword evidence="3" id="KW-1185">Reference proteome</keyword>
<feature type="region of interest" description="Disordered" evidence="1">
    <location>
        <begin position="138"/>
        <end position="232"/>
    </location>
</feature>
<feature type="compositionally biased region" description="Polar residues" evidence="1">
    <location>
        <begin position="1"/>
        <end position="10"/>
    </location>
</feature>
<feature type="region of interest" description="Disordered" evidence="1">
    <location>
        <begin position="37"/>
        <end position="80"/>
    </location>
</feature>
<feature type="compositionally biased region" description="Basic and acidic residues" evidence="1">
    <location>
        <begin position="369"/>
        <end position="379"/>
    </location>
</feature>
<evidence type="ECO:0000256" key="1">
    <source>
        <dbReference type="SAM" id="MobiDB-lite"/>
    </source>
</evidence>
<sequence length="401" mass="44697">MGRLSSFGSRRSTDVVLTEGGRKPSFSVLRRGRMASVEELAPEQQRVGEEERDRRERSLERRTVVIKPDPADDCSPPYTKEEARRIRHAKRKAEGGVCYCQEEGKPGVLVPEDDTRTAPGATGAAVTAAAKRVRAWVVRTSSASSSVADDQRKKRDDMIEEGIVFDGPAARKGLLVGQDDDDANPTSPYGVIEWRQGRPPSRESAAVTSGSEADDDSDNEQQDTLSLDHSSNKAEWAGGAAAIRAAISSPDEFFDLLWRKYPLLFTNYPEIQTYLDVPGPADKLERLTDDYMPQLALNADEALDEDEEKSEEEKRERVRAALHDVYRMWVDGALVDWAKSKGWRLEMNVAEWEVKGKDESGNVTTAGVKGEKRKERKDSSQGQQQTPEDSHGLKKRFVFLV</sequence>